<dbReference type="InterPro" id="IPR011107">
    <property type="entry name" value="PPI_Ypi1"/>
</dbReference>
<dbReference type="PANTHER" id="PTHR20835">
    <property type="entry name" value="E3 UBIQUITIN-PROTEIN LIGASE PPP1R11-RELATED"/>
    <property type="match status" value="1"/>
</dbReference>
<dbReference type="GO" id="GO:0004865">
    <property type="term" value="F:protein serine/threonine phosphatase inhibitor activity"/>
    <property type="evidence" value="ECO:0007669"/>
    <property type="project" value="InterPro"/>
</dbReference>
<evidence type="ECO:0000256" key="1">
    <source>
        <dbReference type="ARBA" id="ARBA00021994"/>
    </source>
</evidence>
<name>A0A6G3MJW6_HENSL</name>
<proteinExistence type="predicted"/>
<dbReference type="AlphaFoldDB" id="A0A6G3MJW6"/>
<dbReference type="GO" id="GO:0008157">
    <property type="term" value="F:protein phosphatase 1 binding"/>
    <property type="evidence" value="ECO:0007669"/>
    <property type="project" value="TreeGrafter"/>
</dbReference>
<feature type="compositionally biased region" description="Polar residues" evidence="3">
    <location>
        <begin position="1"/>
        <end position="12"/>
    </location>
</feature>
<evidence type="ECO:0000256" key="3">
    <source>
        <dbReference type="SAM" id="MobiDB-lite"/>
    </source>
</evidence>
<evidence type="ECO:0000256" key="2">
    <source>
        <dbReference type="ARBA" id="ARBA00031039"/>
    </source>
</evidence>
<dbReference type="OrthoDB" id="307488at2759"/>
<accession>A0A6G3MJW6</accession>
<evidence type="ECO:0000313" key="4">
    <source>
        <dbReference type="EMBL" id="NDJ94320.1"/>
    </source>
</evidence>
<reference evidence="4" key="1">
    <citation type="submission" date="2018-11" db="EMBL/GenBank/DDBJ databases">
        <title>Henneguya salminicola genome and transcriptome.</title>
        <authorList>
            <person name="Yahalomi D."/>
            <person name="Atkinson S.D."/>
            <person name="Neuhof M."/>
            <person name="Chang E.S."/>
            <person name="Philippe H."/>
            <person name="Cartwright P."/>
            <person name="Bartholomew J.L."/>
            <person name="Huchon D."/>
        </authorList>
    </citation>
    <scope>NUCLEOTIDE SEQUENCE</scope>
    <source>
        <strain evidence="4">Hz1</strain>
        <tissue evidence="4">Whole</tissue>
    </source>
</reference>
<organism evidence="4">
    <name type="scientific">Henneguya salminicola</name>
    <name type="common">Myxosporean</name>
    <dbReference type="NCBI Taxonomy" id="69463"/>
    <lineage>
        <taxon>Eukaryota</taxon>
        <taxon>Metazoa</taxon>
        <taxon>Cnidaria</taxon>
        <taxon>Myxozoa</taxon>
        <taxon>Myxosporea</taxon>
        <taxon>Bivalvulida</taxon>
        <taxon>Platysporina</taxon>
        <taxon>Myxobolidae</taxon>
        <taxon>Henneguya</taxon>
    </lineage>
</organism>
<protein>
    <recommendedName>
        <fullName evidence="1">E3 ubiquitin-protein ligase PPP1R11</fullName>
    </recommendedName>
    <alternativeName>
        <fullName evidence="2">Protein phosphatase 1 regulatory subunit 11</fullName>
    </alternativeName>
</protein>
<sequence length="103" mass="11705">MQREFSSSNNVAQVEETRPPATIIIQAEVTSRRVQFSDDTIDNENLNRKSSKCCCVYRKPRKPSDTSSSSSEEECDGNCWMAPKHYHKNCSHRKEPKNGATPI</sequence>
<dbReference type="Pfam" id="PF07491">
    <property type="entry name" value="PPI_Ypi1"/>
    <property type="match status" value="1"/>
</dbReference>
<dbReference type="EMBL" id="GHBP01007877">
    <property type="protein sequence ID" value="NDJ94320.1"/>
    <property type="molecule type" value="Transcribed_RNA"/>
</dbReference>
<feature type="region of interest" description="Disordered" evidence="3">
    <location>
        <begin position="1"/>
        <end position="20"/>
    </location>
</feature>
<dbReference type="PANTHER" id="PTHR20835:SF0">
    <property type="entry name" value="E3 UBIQUITIN-PROTEIN LIGASE PPP1R11"/>
    <property type="match status" value="1"/>
</dbReference>
<dbReference type="GO" id="GO:0005634">
    <property type="term" value="C:nucleus"/>
    <property type="evidence" value="ECO:0007669"/>
    <property type="project" value="TreeGrafter"/>
</dbReference>